<reference evidence="2" key="1">
    <citation type="journal article" date="2019" name="Int. J. Syst. Evol. Microbiol.">
        <title>The Global Catalogue of Microorganisms (GCM) 10K type strain sequencing project: providing services to taxonomists for standard genome sequencing and annotation.</title>
        <authorList>
            <consortium name="The Broad Institute Genomics Platform"/>
            <consortium name="The Broad Institute Genome Sequencing Center for Infectious Disease"/>
            <person name="Wu L."/>
            <person name="Ma J."/>
        </authorList>
    </citation>
    <scope>NUCLEOTIDE SEQUENCE [LARGE SCALE GENOMIC DNA]</scope>
    <source>
        <strain evidence="2">JCM 30742</strain>
    </source>
</reference>
<dbReference type="PANTHER" id="PTHR38589">
    <property type="entry name" value="BLR0621 PROTEIN"/>
    <property type="match status" value="1"/>
</dbReference>
<organism evidence="1 2">
    <name type="scientific">Arthrobacter ginkgonis</name>
    <dbReference type="NCBI Taxonomy" id="1630594"/>
    <lineage>
        <taxon>Bacteria</taxon>
        <taxon>Bacillati</taxon>
        <taxon>Actinomycetota</taxon>
        <taxon>Actinomycetes</taxon>
        <taxon>Micrococcales</taxon>
        <taxon>Micrococcaceae</taxon>
        <taxon>Arthrobacter</taxon>
    </lineage>
</organism>
<dbReference type="EMBL" id="BAABEO010000008">
    <property type="protein sequence ID" value="GAA3672133.1"/>
    <property type="molecule type" value="Genomic_DNA"/>
</dbReference>
<dbReference type="RefSeq" id="WP_345148669.1">
    <property type="nucleotide sequence ID" value="NZ_BAABEO010000008.1"/>
</dbReference>
<evidence type="ECO:0008006" key="3">
    <source>
        <dbReference type="Google" id="ProtNLM"/>
    </source>
</evidence>
<dbReference type="Proteomes" id="UP001500752">
    <property type="component" value="Unassembled WGS sequence"/>
</dbReference>
<name>A0ABP7C018_9MICC</name>
<accession>A0ABP7C018</accession>
<evidence type="ECO:0000313" key="1">
    <source>
        <dbReference type="EMBL" id="GAA3672133.1"/>
    </source>
</evidence>
<proteinExistence type="predicted"/>
<protein>
    <recommendedName>
        <fullName evidence="3">YkuD domain-containing protein</fullName>
    </recommendedName>
</protein>
<sequence length="265" mass="28105">MGHRFRTGWWSAGVGTAALMLVVALLLADALWPPRMGAAGQAGPPVTGPCARLNAGEVAYPAHDAGRVTFATAASYGESRVLITGCARTARGYVQEWQATGFAGASGFAPAGKMWEDTGYSPVGSFTFTEALGRTDPGTALEYHTINRRSRWGGEHGPTYNRYFEGRGGAADENLWRYMRQGHYEQAAVINWNREPDMPTVQGASFAIFFHTGNAVTVGCISTDLDTVTALLRTAVPGDRIIMGVEEDVFAVPAPATSGAPSSGL</sequence>
<keyword evidence="2" id="KW-1185">Reference proteome</keyword>
<evidence type="ECO:0000313" key="2">
    <source>
        <dbReference type="Proteomes" id="UP001500752"/>
    </source>
</evidence>
<dbReference type="PANTHER" id="PTHR38589:SF1">
    <property type="entry name" value="BLR0621 PROTEIN"/>
    <property type="match status" value="1"/>
</dbReference>
<gene>
    <name evidence="1" type="ORF">GCM10023081_08120</name>
</gene>
<comment type="caution">
    <text evidence="1">The sequence shown here is derived from an EMBL/GenBank/DDBJ whole genome shotgun (WGS) entry which is preliminary data.</text>
</comment>